<feature type="signal peptide" evidence="2">
    <location>
        <begin position="1"/>
        <end position="23"/>
    </location>
</feature>
<dbReference type="PROSITE" id="PS51257">
    <property type="entry name" value="PROKAR_LIPOPROTEIN"/>
    <property type="match status" value="1"/>
</dbReference>
<protein>
    <recommendedName>
        <fullName evidence="5">Organic solvent ABC transporter permease</fullName>
    </recommendedName>
</protein>
<dbReference type="RefSeq" id="WP_114335614.1">
    <property type="nucleotide sequence ID" value="NZ_QMDL01000004.1"/>
</dbReference>
<feature type="region of interest" description="Disordered" evidence="1">
    <location>
        <begin position="206"/>
        <end position="231"/>
    </location>
</feature>
<gene>
    <name evidence="3" type="ORF">DOQ08_02819</name>
</gene>
<feature type="chain" id="PRO_5018302428" description="Organic solvent ABC transporter permease" evidence="2">
    <location>
        <begin position="24"/>
        <end position="374"/>
    </location>
</feature>
<evidence type="ECO:0000256" key="2">
    <source>
        <dbReference type="SAM" id="SignalP"/>
    </source>
</evidence>
<accession>A0A3M2R9R6</accession>
<name>A0A3M2R9R6_9GAMM</name>
<dbReference type="OrthoDB" id="5592990at2"/>
<organism evidence="3 4">
    <name type="scientific">Marinobacter litoralis</name>
    <dbReference type="NCBI Taxonomy" id="187981"/>
    <lineage>
        <taxon>Bacteria</taxon>
        <taxon>Pseudomonadati</taxon>
        <taxon>Pseudomonadota</taxon>
        <taxon>Gammaproteobacteria</taxon>
        <taxon>Pseudomonadales</taxon>
        <taxon>Marinobacteraceae</taxon>
        <taxon>Marinobacter</taxon>
    </lineage>
</organism>
<evidence type="ECO:0000313" key="3">
    <source>
        <dbReference type="EMBL" id="RMJ02028.1"/>
    </source>
</evidence>
<reference evidence="3 4" key="1">
    <citation type="submission" date="2018-08" db="EMBL/GenBank/DDBJ databases">
        <title>Whole Genome Sequence of the Moderate Halophilic Marine Bacterium Marinobacter litoralis Sw-45.</title>
        <authorList>
            <person name="Musa H."/>
        </authorList>
    </citation>
    <scope>NUCLEOTIDE SEQUENCE [LARGE SCALE GENOMIC DNA]</scope>
    <source>
        <strain evidence="3 4">Sw-45</strain>
    </source>
</reference>
<sequence>MELVHLRRLLLPLSAALVLSACSDGGGSGSDDTLTGQIQSHGISGLTYRTRSREGTTDAQGTFRYYPGETLTLKVGALPIADTVPAKEFVSLLDFQPELRMALETSKVDSQNLIDHALTESTLLNNQELLNRTRFLMALNWTEVIQGDEGIDIRPRVIDQLNAALNDPELPSAVDFSIPSADFEAQDSAANLLLANICFHEKGDQLCEKPPTPAEIESAPERPENDDEIDPNVTYKQDLESLRERILQSVRSIEDIDAQGAKEYLIKELAGITNAIGRQYYLSDHVASHAASDTTLKSISISKVGGDIGLTKNGVEAISTRPQDVAVHTWSWQEAEVEYFVDGSAGGESEILINFKPENDYRWIRKSLRVLITE</sequence>
<keyword evidence="4" id="KW-1185">Reference proteome</keyword>
<evidence type="ECO:0000256" key="1">
    <source>
        <dbReference type="SAM" id="MobiDB-lite"/>
    </source>
</evidence>
<proteinExistence type="predicted"/>
<comment type="caution">
    <text evidence="3">The sequence shown here is derived from an EMBL/GenBank/DDBJ whole genome shotgun (WGS) entry which is preliminary data.</text>
</comment>
<dbReference type="EMBL" id="QMDL01000004">
    <property type="protein sequence ID" value="RMJ02028.1"/>
    <property type="molecule type" value="Genomic_DNA"/>
</dbReference>
<evidence type="ECO:0008006" key="5">
    <source>
        <dbReference type="Google" id="ProtNLM"/>
    </source>
</evidence>
<evidence type="ECO:0000313" key="4">
    <source>
        <dbReference type="Proteomes" id="UP000265903"/>
    </source>
</evidence>
<dbReference type="Proteomes" id="UP000265903">
    <property type="component" value="Unassembled WGS sequence"/>
</dbReference>
<dbReference type="AlphaFoldDB" id="A0A3M2R9R6"/>
<keyword evidence="2" id="KW-0732">Signal</keyword>